<reference evidence="1" key="1">
    <citation type="submission" date="2018-02" db="EMBL/GenBank/DDBJ databases">
        <authorList>
            <person name="Cohen D.B."/>
            <person name="Kent A.D."/>
        </authorList>
    </citation>
    <scope>NUCLEOTIDE SEQUENCE</scope>
</reference>
<accession>A0A2N9IZQ1</accession>
<protein>
    <submittedName>
        <fullName evidence="1">Uncharacterized protein</fullName>
    </submittedName>
</protein>
<proteinExistence type="predicted"/>
<sequence>MKVLPAVGGKVVSTIEELAKFIEDSGKNYFNDHNSGHLWIFIRPIMSFLRLKHPSECLLVLEDLRERSGDFTTRFEFGYGCGSIFLHLLSGVLYDMRQTSLELVTEEKLKDWRRVAKELIDHGFAVVFLLEKIHMVAQMYFGKRAFAEAKAIDTQISYDKEHIAQLEARTGGLPLGENESCWLAFGMYGKTKSVAFFFMVGQNNPSVIGRSGPLPGSSCRRQSGHVYLYNRMKVLPLEFLLIKRACKVLTGIRLSDDPVSTKAGWACTLLIVAVSETCLRLRFCGKVTDTRLFRKGNKYSNGAFFFIFLQSSAIKQVLINQTMTGTLDFFAMS</sequence>
<name>A0A2N9IZQ1_FAGSY</name>
<gene>
    <name evidence="1" type="ORF">FSB_LOCUS57541</name>
</gene>
<organism evidence="1">
    <name type="scientific">Fagus sylvatica</name>
    <name type="common">Beechnut</name>
    <dbReference type="NCBI Taxonomy" id="28930"/>
    <lineage>
        <taxon>Eukaryota</taxon>
        <taxon>Viridiplantae</taxon>
        <taxon>Streptophyta</taxon>
        <taxon>Embryophyta</taxon>
        <taxon>Tracheophyta</taxon>
        <taxon>Spermatophyta</taxon>
        <taxon>Magnoliopsida</taxon>
        <taxon>eudicotyledons</taxon>
        <taxon>Gunneridae</taxon>
        <taxon>Pentapetalae</taxon>
        <taxon>rosids</taxon>
        <taxon>fabids</taxon>
        <taxon>Fagales</taxon>
        <taxon>Fagaceae</taxon>
        <taxon>Fagus</taxon>
    </lineage>
</organism>
<evidence type="ECO:0000313" key="1">
    <source>
        <dbReference type="EMBL" id="SPD29659.1"/>
    </source>
</evidence>
<dbReference type="EMBL" id="OIVN01006281">
    <property type="protein sequence ID" value="SPD29659.1"/>
    <property type="molecule type" value="Genomic_DNA"/>
</dbReference>
<dbReference type="AlphaFoldDB" id="A0A2N9IZQ1"/>